<dbReference type="GO" id="GO:0031267">
    <property type="term" value="F:small GTPase binding"/>
    <property type="evidence" value="ECO:0007669"/>
    <property type="project" value="TreeGrafter"/>
</dbReference>
<dbReference type="InterPro" id="IPR000195">
    <property type="entry name" value="Rab-GAP-TBC_dom"/>
</dbReference>
<dbReference type="Pfam" id="PF00566">
    <property type="entry name" value="RabGAP-TBC"/>
    <property type="match status" value="2"/>
</dbReference>
<feature type="domain" description="Protein kinase" evidence="1">
    <location>
        <begin position="1"/>
        <end position="117"/>
    </location>
</feature>
<dbReference type="Proteomes" id="UP001210925">
    <property type="component" value="Unassembled WGS sequence"/>
</dbReference>
<organism evidence="4 5">
    <name type="scientific">Boothiomyces macroporosus</name>
    <dbReference type="NCBI Taxonomy" id="261099"/>
    <lineage>
        <taxon>Eukaryota</taxon>
        <taxon>Fungi</taxon>
        <taxon>Fungi incertae sedis</taxon>
        <taxon>Chytridiomycota</taxon>
        <taxon>Chytridiomycota incertae sedis</taxon>
        <taxon>Chytridiomycetes</taxon>
        <taxon>Rhizophydiales</taxon>
        <taxon>Terramycetaceae</taxon>
        <taxon>Boothiomyces</taxon>
    </lineage>
</organism>
<dbReference type="PANTHER" id="PTHR47219">
    <property type="entry name" value="RAB GTPASE-ACTIVATING PROTEIN 1-LIKE"/>
    <property type="match status" value="1"/>
</dbReference>
<dbReference type="PROSITE" id="PS50011">
    <property type="entry name" value="PROTEIN_KINASE_DOM"/>
    <property type="match status" value="1"/>
</dbReference>
<feature type="domain" description="Rhodanese" evidence="3">
    <location>
        <begin position="567"/>
        <end position="593"/>
    </location>
</feature>
<dbReference type="Gene3D" id="1.10.472.80">
    <property type="entry name" value="Ypt/Rab-GAP domain of gyp1p, domain 3"/>
    <property type="match status" value="1"/>
</dbReference>
<dbReference type="SUPFAM" id="SSF56112">
    <property type="entry name" value="Protein kinase-like (PK-like)"/>
    <property type="match status" value="1"/>
</dbReference>
<dbReference type="Gene3D" id="1.10.510.10">
    <property type="entry name" value="Transferase(Phosphotransferase) domain 1"/>
    <property type="match status" value="1"/>
</dbReference>
<accession>A0AAD5UGE9</accession>
<dbReference type="PANTHER" id="PTHR47219:SF9">
    <property type="entry name" value="GTPASE ACTIVATING PROTEIN AND CENTROSOME-ASSOCIATED, ISOFORM B"/>
    <property type="match status" value="1"/>
</dbReference>
<dbReference type="InterPro" id="IPR050302">
    <property type="entry name" value="Rab_GAP_TBC_domain"/>
</dbReference>
<comment type="caution">
    <text evidence="4">The sequence shown here is derived from an EMBL/GenBank/DDBJ whole genome shotgun (WGS) entry which is preliminary data.</text>
</comment>
<dbReference type="GO" id="GO:0005524">
    <property type="term" value="F:ATP binding"/>
    <property type="evidence" value="ECO:0007669"/>
    <property type="project" value="InterPro"/>
</dbReference>
<dbReference type="InterPro" id="IPR011009">
    <property type="entry name" value="Kinase-like_dom_sf"/>
</dbReference>
<dbReference type="EMBL" id="JADGKB010000043">
    <property type="protein sequence ID" value="KAJ3256991.1"/>
    <property type="molecule type" value="Genomic_DNA"/>
</dbReference>
<gene>
    <name evidence="4" type="ORF">HK103_004974</name>
</gene>
<dbReference type="PROSITE" id="PS50086">
    <property type="entry name" value="TBC_RABGAP"/>
    <property type="match status" value="1"/>
</dbReference>
<dbReference type="InterPro" id="IPR000719">
    <property type="entry name" value="Prot_kinase_dom"/>
</dbReference>
<evidence type="ECO:0000313" key="4">
    <source>
        <dbReference type="EMBL" id="KAJ3256991.1"/>
    </source>
</evidence>
<sequence length="630" mass="73480">MNYGLYYITGNGQHVEFPIGLPQYMAPEIFKSGPYEESTAKSDIWSFGILLLELYFGNIFDNQSIEELVVNVMERKPIIQKLDLLDDLEFKSFISLCLEEDSAKRPDTDTLINHSWFKDLEVENTWYKRPHIPKKQKDEKPFEPNLKEAYYFWKLLGGDIEKEISDKFDTSQKYLLSLPNTVTRETNIKNLAISLQQKPLYVDSFKEINMEKASSEVQVIRKTLEKSFSTSSTYDDRWKYPIEWSANTQKEIWGIYTMKPNLALNSKNTDFKYQFMRLFLFKSLLKKFPQTLASIKQEAIKDIPTLLRGQIWAALLGIVGDPELEYDEYKTNVEDTSDKQLDLDIPRCHQYHELLATPLGHQKLKRVLKAWIVCEKGKQALAFTSMKAFINRFCKGFFVLDNSTLMRELMLKFRYLLSFHDPDLSYHLHHIGLGPEFYAISWFMTLYAHVFPIDKIYYLWDHFIVGPDYLFMYVGVSILKQMRDQLFECDFTNAMLLFSELSEVNVETCIVDSIRFSKVTPPSILENLKMIMETSMANNSPTKSRFSFLSNKSSIIPTISLQDFEIIRENSIIVDSRPIEKFKKGHFPTSICVIPMNFTSSDSLSFGLKLLLQKNCYTILVSEREIDEVN</sequence>
<protein>
    <submittedName>
        <fullName evidence="4">Uncharacterized protein</fullName>
    </submittedName>
</protein>
<name>A0AAD5UGE9_9FUNG</name>
<dbReference type="SMART" id="SM00164">
    <property type="entry name" value="TBC"/>
    <property type="match status" value="1"/>
</dbReference>
<evidence type="ECO:0000259" key="2">
    <source>
        <dbReference type="PROSITE" id="PS50086"/>
    </source>
</evidence>
<evidence type="ECO:0000259" key="3">
    <source>
        <dbReference type="PROSITE" id="PS50206"/>
    </source>
</evidence>
<dbReference type="InterPro" id="IPR001763">
    <property type="entry name" value="Rhodanese-like_dom"/>
</dbReference>
<evidence type="ECO:0000259" key="1">
    <source>
        <dbReference type="PROSITE" id="PS50011"/>
    </source>
</evidence>
<dbReference type="GO" id="GO:0004672">
    <property type="term" value="F:protein kinase activity"/>
    <property type="evidence" value="ECO:0007669"/>
    <property type="project" value="InterPro"/>
</dbReference>
<dbReference type="SUPFAM" id="SSF47923">
    <property type="entry name" value="Ypt/Rab-GAP domain of gyp1p"/>
    <property type="match status" value="2"/>
</dbReference>
<keyword evidence="5" id="KW-1185">Reference proteome</keyword>
<dbReference type="Pfam" id="PF00069">
    <property type="entry name" value="Pkinase"/>
    <property type="match status" value="1"/>
</dbReference>
<feature type="domain" description="Rab-GAP TBC" evidence="2">
    <location>
        <begin position="302"/>
        <end position="467"/>
    </location>
</feature>
<evidence type="ECO:0000313" key="5">
    <source>
        <dbReference type="Proteomes" id="UP001210925"/>
    </source>
</evidence>
<dbReference type="AlphaFoldDB" id="A0AAD5UGE9"/>
<proteinExistence type="predicted"/>
<dbReference type="InterPro" id="IPR035969">
    <property type="entry name" value="Rab-GAP_TBC_sf"/>
</dbReference>
<dbReference type="PROSITE" id="PS50206">
    <property type="entry name" value="RHODANESE_3"/>
    <property type="match status" value="1"/>
</dbReference>
<dbReference type="GO" id="GO:0005096">
    <property type="term" value="F:GTPase activator activity"/>
    <property type="evidence" value="ECO:0007669"/>
    <property type="project" value="TreeGrafter"/>
</dbReference>
<reference evidence="4" key="1">
    <citation type="submission" date="2020-05" db="EMBL/GenBank/DDBJ databases">
        <title>Phylogenomic resolution of chytrid fungi.</title>
        <authorList>
            <person name="Stajich J.E."/>
            <person name="Amses K."/>
            <person name="Simmons R."/>
            <person name="Seto K."/>
            <person name="Myers J."/>
            <person name="Bonds A."/>
            <person name="Quandt C.A."/>
            <person name="Barry K."/>
            <person name="Liu P."/>
            <person name="Grigoriev I."/>
            <person name="Longcore J.E."/>
            <person name="James T.Y."/>
        </authorList>
    </citation>
    <scope>NUCLEOTIDE SEQUENCE</scope>
    <source>
        <strain evidence="4">PLAUS21</strain>
    </source>
</reference>